<feature type="transmembrane region" description="Helical" evidence="5">
    <location>
        <begin position="182"/>
        <end position="205"/>
    </location>
</feature>
<feature type="transmembrane region" description="Helical" evidence="5">
    <location>
        <begin position="55"/>
        <end position="78"/>
    </location>
</feature>
<gene>
    <name evidence="6" type="ORF">HOP12_02805</name>
</gene>
<dbReference type="AlphaFoldDB" id="A0A849SNU8"/>
<evidence type="ECO:0000256" key="5">
    <source>
        <dbReference type="SAM" id="Phobius"/>
    </source>
</evidence>
<feature type="transmembrane region" description="Helical" evidence="5">
    <location>
        <begin position="27"/>
        <end position="49"/>
    </location>
</feature>
<protein>
    <submittedName>
        <fullName evidence="6">Amino acid permease</fullName>
    </submittedName>
</protein>
<evidence type="ECO:0000256" key="1">
    <source>
        <dbReference type="ARBA" id="ARBA00004141"/>
    </source>
</evidence>
<dbReference type="InterPro" id="IPR050598">
    <property type="entry name" value="AminoAcid_Transporter"/>
</dbReference>
<feature type="transmembrane region" description="Helical" evidence="5">
    <location>
        <begin position="454"/>
        <end position="472"/>
    </location>
</feature>
<sequence length="487" mass="50172">MSRRAAAGPAIPIEPTRLARRLGTLDGALLTIGAVVGTGIFLTAGDVAAAVRAPALVIGVWIGAGLLTLAGALAYAELGAMLPRAGGLYHFLAEAWGPVWGFLFGWACFLVIMSGGIAAISIGFGEYLVGALPGLELALAPLSRTLRTGAPQLVAAAGIVVLTAVNHFGVRSGATTQNLFTFAKALALFVLGLAGLAAGGGAAGLHQVAGVASDSMLAGSASGSAFAGAAWGGLSVALIAALWTYDGWYALTFSAGELREPARSLPRGLLIGVAAVVVLYALVNLAYLRVLPIEQLSGSRRVAEATAAALWGASAGRAIAWLVVVSSFGCLAATILYSSRLYGPIAEAGHLPSAFGAVHPRWRVPVVSLWAQSAWAVALTLSGTYASLYTMVVFVGIGFHVAAVLGLFRLRITHAALPRPYRAWGYPVLPLMYAIAMLALAFDTLRATPRESTMGLLLTLAGLPAFALWRRFRSGKSHQPPGDVPTV</sequence>
<evidence type="ECO:0000256" key="2">
    <source>
        <dbReference type="ARBA" id="ARBA00022692"/>
    </source>
</evidence>
<dbReference type="GO" id="GO:0015179">
    <property type="term" value="F:L-amino acid transmembrane transporter activity"/>
    <property type="evidence" value="ECO:0007669"/>
    <property type="project" value="TreeGrafter"/>
</dbReference>
<dbReference type="EMBL" id="JABFRW010000028">
    <property type="protein sequence ID" value="NOT33080.1"/>
    <property type="molecule type" value="Genomic_DNA"/>
</dbReference>
<feature type="transmembrane region" description="Helical" evidence="5">
    <location>
        <begin position="362"/>
        <end position="382"/>
    </location>
</feature>
<feature type="transmembrane region" description="Helical" evidence="5">
    <location>
        <begin position="269"/>
        <end position="288"/>
    </location>
</feature>
<dbReference type="GO" id="GO:0016020">
    <property type="term" value="C:membrane"/>
    <property type="evidence" value="ECO:0007669"/>
    <property type="project" value="UniProtKB-SubCell"/>
</dbReference>
<keyword evidence="4 5" id="KW-0472">Membrane</keyword>
<feature type="transmembrane region" description="Helical" evidence="5">
    <location>
        <begin position="318"/>
        <end position="342"/>
    </location>
</feature>
<dbReference type="PIRSF" id="PIRSF006060">
    <property type="entry name" value="AA_transporter"/>
    <property type="match status" value="1"/>
</dbReference>
<feature type="transmembrane region" description="Helical" evidence="5">
    <location>
        <begin position="99"/>
        <end position="129"/>
    </location>
</feature>
<evidence type="ECO:0000313" key="6">
    <source>
        <dbReference type="EMBL" id="NOT33080.1"/>
    </source>
</evidence>
<evidence type="ECO:0000256" key="4">
    <source>
        <dbReference type="ARBA" id="ARBA00023136"/>
    </source>
</evidence>
<dbReference type="Gene3D" id="1.20.1740.10">
    <property type="entry name" value="Amino acid/polyamine transporter I"/>
    <property type="match status" value="1"/>
</dbReference>
<feature type="transmembrane region" description="Helical" evidence="5">
    <location>
        <begin position="424"/>
        <end position="442"/>
    </location>
</feature>
<comment type="subcellular location">
    <subcellularLocation>
        <location evidence="1">Membrane</location>
        <topology evidence="1">Multi-pass membrane protein</topology>
    </subcellularLocation>
</comment>
<feature type="transmembrane region" description="Helical" evidence="5">
    <location>
        <begin position="149"/>
        <end position="170"/>
    </location>
</feature>
<comment type="caution">
    <text evidence="6">The sequence shown here is derived from an EMBL/GenBank/DDBJ whole genome shotgun (WGS) entry which is preliminary data.</text>
</comment>
<evidence type="ECO:0000256" key="3">
    <source>
        <dbReference type="ARBA" id="ARBA00022989"/>
    </source>
</evidence>
<organism evidence="6 7">
    <name type="scientific">Eiseniibacteriota bacterium</name>
    <dbReference type="NCBI Taxonomy" id="2212470"/>
    <lineage>
        <taxon>Bacteria</taxon>
        <taxon>Candidatus Eiseniibacteriota</taxon>
    </lineage>
</organism>
<name>A0A849SNU8_UNCEI</name>
<keyword evidence="3 5" id="KW-1133">Transmembrane helix</keyword>
<dbReference type="Pfam" id="PF13520">
    <property type="entry name" value="AA_permease_2"/>
    <property type="match status" value="1"/>
</dbReference>
<keyword evidence="2 5" id="KW-0812">Transmembrane</keyword>
<dbReference type="PANTHER" id="PTHR11785">
    <property type="entry name" value="AMINO ACID TRANSPORTER"/>
    <property type="match status" value="1"/>
</dbReference>
<accession>A0A849SNU8</accession>
<feature type="transmembrane region" description="Helical" evidence="5">
    <location>
        <begin position="388"/>
        <end position="412"/>
    </location>
</feature>
<dbReference type="InterPro" id="IPR002293">
    <property type="entry name" value="AA/rel_permease1"/>
</dbReference>
<evidence type="ECO:0000313" key="7">
    <source>
        <dbReference type="Proteomes" id="UP000580839"/>
    </source>
</evidence>
<dbReference type="PANTHER" id="PTHR11785:SF512">
    <property type="entry name" value="SOBREMESA, ISOFORM B"/>
    <property type="match status" value="1"/>
</dbReference>
<dbReference type="Proteomes" id="UP000580839">
    <property type="component" value="Unassembled WGS sequence"/>
</dbReference>
<proteinExistence type="predicted"/>
<feature type="transmembrane region" description="Helical" evidence="5">
    <location>
        <begin position="225"/>
        <end position="248"/>
    </location>
</feature>
<reference evidence="6 7" key="1">
    <citation type="submission" date="2020-04" db="EMBL/GenBank/DDBJ databases">
        <title>Metagenomic profiling of ammonia- and methane-oxidizing microorganisms in a Dutch drinking water treatment plant.</title>
        <authorList>
            <person name="Poghosyan L."/>
            <person name="Leucker S."/>
        </authorList>
    </citation>
    <scope>NUCLEOTIDE SEQUENCE [LARGE SCALE GENOMIC DNA]</scope>
    <source>
        <strain evidence="6">S-RSF-IL-03</strain>
    </source>
</reference>